<comment type="caution">
    <text evidence="3">The sequence shown here is derived from an EMBL/GenBank/DDBJ whole genome shotgun (WGS) entry which is preliminary data.</text>
</comment>
<evidence type="ECO:0000259" key="2">
    <source>
        <dbReference type="Pfam" id="PF13568"/>
    </source>
</evidence>
<proteinExistence type="predicted"/>
<feature type="chain" id="PRO_5019108471" evidence="1">
    <location>
        <begin position="21"/>
        <end position="243"/>
    </location>
</feature>
<protein>
    <submittedName>
        <fullName evidence="3">PorT family protein</fullName>
    </submittedName>
</protein>
<gene>
    <name evidence="3" type="ORF">DW921_07855</name>
</gene>
<dbReference type="Pfam" id="PF13568">
    <property type="entry name" value="OMP_b-brl_2"/>
    <property type="match status" value="1"/>
</dbReference>
<dbReference type="AlphaFoldDB" id="A0A413SZZ5"/>
<dbReference type="InterPro" id="IPR025665">
    <property type="entry name" value="Beta-barrel_OMP_2"/>
</dbReference>
<evidence type="ECO:0000313" key="3">
    <source>
        <dbReference type="EMBL" id="RHA75708.1"/>
    </source>
</evidence>
<name>A0A413SZZ5_9BACT</name>
<keyword evidence="1" id="KW-0732">Signal</keyword>
<dbReference type="RefSeq" id="WP_022276759.1">
    <property type="nucleotide sequence ID" value="NZ_CABJGD010000014.1"/>
</dbReference>
<feature type="domain" description="Outer membrane protein beta-barrel" evidence="2">
    <location>
        <begin position="24"/>
        <end position="207"/>
    </location>
</feature>
<evidence type="ECO:0000313" key="4">
    <source>
        <dbReference type="Proteomes" id="UP000283855"/>
    </source>
</evidence>
<accession>A0A413SZZ5</accession>
<dbReference type="EMBL" id="QSFT01000014">
    <property type="protein sequence ID" value="RHA75708.1"/>
    <property type="molecule type" value="Genomic_DNA"/>
</dbReference>
<dbReference type="Proteomes" id="UP000283855">
    <property type="component" value="Unassembled WGS sequence"/>
</dbReference>
<organism evidence="3 4">
    <name type="scientific">Phocaeicola coprophilus</name>
    <dbReference type="NCBI Taxonomy" id="387090"/>
    <lineage>
        <taxon>Bacteria</taxon>
        <taxon>Pseudomonadati</taxon>
        <taxon>Bacteroidota</taxon>
        <taxon>Bacteroidia</taxon>
        <taxon>Bacteroidales</taxon>
        <taxon>Bacteroidaceae</taxon>
        <taxon>Phocaeicola</taxon>
    </lineage>
</organism>
<evidence type="ECO:0000256" key="1">
    <source>
        <dbReference type="SAM" id="SignalP"/>
    </source>
</evidence>
<reference evidence="3 4" key="1">
    <citation type="submission" date="2018-08" db="EMBL/GenBank/DDBJ databases">
        <title>A genome reference for cultivated species of the human gut microbiota.</title>
        <authorList>
            <person name="Zou Y."/>
            <person name="Xue W."/>
            <person name="Luo G."/>
        </authorList>
    </citation>
    <scope>NUCLEOTIDE SEQUENCE [LARGE SCALE GENOMIC DNA]</scope>
    <source>
        <strain evidence="3 4">AM42-38</strain>
    </source>
</reference>
<feature type="signal peptide" evidence="1">
    <location>
        <begin position="1"/>
        <end position="20"/>
    </location>
</feature>
<sequence>MKKTALVLLLVSAAAGSLQAQSNYTPMVTLRRPLVNIGVKAGFNSSMFFIDELSIDGKELEGVQNNYKVGYFATVFCRLNLKKHHFIQPEISYNVSMGSVSVSNSLANSALLPENALVKTKVTSIDLPILYGYKFIDVHPYGMAFFVGPKVAWSWKQQTENEYSGFYQQAIRETGYPFNYSAVAGLGVNVSNVFFDFRYEIGLHNLTRSIDFDRQATEAPYNESMIVVRKRRNVMSFSVGVIF</sequence>